<dbReference type="AlphaFoldDB" id="A0A8H5ZU04"/>
<organism evidence="1 2">
    <name type="scientific">Petromyces alliaceus</name>
    <name type="common">Aspergillus alliaceus</name>
    <dbReference type="NCBI Taxonomy" id="209559"/>
    <lineage>
        <taxon>Eukaryota</taxon>
        <taxon>Fungi</taxon>
        <taxon>Dikarya</taxon>
        <taxon>Ascomycota</taxon>
        <taxon>Pezizomycotina</taxon>
        <taxon>Eurotiomycetes</taxon>
        <taxon>Eurotiomycetidae</taxon>
        <taxon>Eurotiales</taxon>
        <taxon>Aspergillaceae</taxon>
        <taxon>Aspergillus</taxon>
        <taxon>Aspergillus subgen. Circumdati</taxon>
    </lineage>
</organism>
<protein>
    <submittedName>
        <fullName evidence="1">Uncharacterized protein</fullName>
    </submittedName>
</protein>
<dbReference type="SUPFAM" id="SSF51182">
    <property type="entry name" value="RmlC-like cupins"/>
    <property type="match status" value="1"/>
</dbReference>
<keyword evidence="2" id="KW-1185">Reference proteome</keyword>
<dbReference type="EMBL" id="SPNV01000497">
    <property type="protein sequence ID" value="KAF5855130.1"/>
    <property type="molecule type" value="Genomic_DNA"/>
</dbReference>
<proteinExistence type="predicted"/>
<reference evidence="1 2" key="1">
    <citation type="submission" date="2019-04" db="EMBL/GenBank/DDBJ databases">
        <title>Aspergillus burnettii sp. nov., novel species from soil in southeast Queensland.</title>
        <authorList>
            <person name="Gilchrist C.L.M."/>
            <person name="Pitt J.I."/>
            <person name="Lange L."/>
            <person name="Lacey H.J."/>
            <person name="Vuong D."/>
            <person name="Midgley D.J."/>
            <person name="Greenfield P."/>
            <person name="Bradbury M."/>
            <person name="Lacey E."/>
            <person name="Busk P.K."/>
            <person name="Pilgaard B."/>
            <person name="Chooi Y.H."/>
            <person name="Piggott A.M."/>
        </authorList>
    </citation>
    <scope>NUCLEOTIDE SEQUENCE [LARGE SCALE GENOMIC DNA]</scope>
    <source>
        <strain evidence="1 2">FRR 5400</strain>
    </source>
</reference>
<name>A0A8H5ZU04_PETAA</name>
<evidence type="ECO:0000313" key="1">
    <source>
        <dbReference type="EMBL" id="KAF5855130.1"/>
    </source>
</evidence>
<dbReference type="Proteomes" id="UP000541154">
    <property type="component" value="Unassembled WGS sequence"/>
</dbReference>
<gene>
    <name evidence="1" type="ORF">ETB97_009853</name>
</gene>
<dbReference type="Gene3D" id="2.60.120.10">
    <property type="entry name" value="Jelly Rolls"/>
    <property type="match status" value="1"/>
</dbReference>
<dbReference type="InterPro" id="IPR014710">
    <property type="entry name" value="RmlC-like_jellyroll"/>
</dbReference>
<dbReference type="InterPro" id="IPR011051">
    <property type="entry name" value="RmlC_Cupin_sf"/>
</dbReference>
<accession>A0A8H5ZU04</accession>
<comment type="caution">
    <text evidence="1">The sequence shown here is derived from an EMBL/GenBank/DDBJ whole genome shotgun (WGS) entry which is preliminary data.</text>
</comment>
<sequence>MERDSHMHRVAISSVDGVSYHEAYSKAIFYSNQVITQGSGLQHTSLSGPGKRLCRSDVLSVVSENPFAAEGSQKATDLSSDLGRPKMGELFKWPSFSPFVPYHTSAGQTVIKKFGGLLTSEFLPAPPGRSFMMRQTYRHNVEGPIPENLRKLIESDHRPNGPPMHFHQWQTEYFKVEEGICVVEVNGTQTILTPEDEEISCKAGNIHRFFIHPDSQEKMTVILSASDSGVDYQLDRVFFENWYGYWHDALLYQGGLDIIQTLCIHDAGDHYTPGPAWLPFRRLIGYWMCVVIGRWIGGLLGYKPFFREYTTDWDFAVTKMKANPWTRRLVNDSYPAKKSWDEQVKLSSFPKPTNADYELLVTDITEAARQKVNGVQNGYTELAKVNGTDVKAVVKENGEELRKRI</sequence>
<evidence type="ECO:0000313" key="2">
    <source>
        <dbReference type="Proteomes" id="UP000541154"/>
    </source>
</evidence>